<dbReference type="AlphaFoldDB" id="A0A401ZVK6"/>
<dbReference type="EMBL" id="BIFR01000001">
    <property type="protein sequence ID" value="GCE10780.1"/>
    <property type="molecule type" value="Genomic_DNA"/>
</dbReference>
<organism evidence="2 3">
    <name type="scientific">Tengunoibacter tsumagoiensis</name>
    <dbReference type="NCBI Taxonomy" id="2014871"/>
    <lineage>
        <taxon>Bacteria</taxon>
        <taxon>Bacillati</taxon>
        <taxon>Chloroflexota</taxon>
        <taxon>Ktedonobacteria</taxon>
        <taxon>Ktedonobacterales</taxon>
        <taxon>Dictyobacteraceae</taxon>
        <taxon>Tengunoibacter</taxon>
    </lineage>
</organism>
<evidence type="ECO:0000256" key="1">
    <source>
        <dbReference type="SAM" id="Phobius"/>
    </source>
</evidence>
<proteinExistence type="predicted"/>
<accession>A0A401ZVK6</accession>
<feature type="transmembrane region" description="Helical" evidence="1">
    <location>
        <begin position="131"/>
        <end position="154"/>
    </location>
</feature>
<name>A0A401ZVK6_9CHLR</name>
<keyword evidence="1" id="KW-0472">Membrane</keyword>
<feature type="transmembrane region" description="Helical" evidence="1">
    <location>
        <begin position="21"/>
        <end position="41"/>
    </location>
</feature>
<keyword evidence="1" id="KW-0812">Transmembrane</keyword>
<reference evidence="3" key="1">
    <citation type="submission" date="2018-12" db="EMBL/GenBank/DDBJ databases">
        <title>Tengunoibacter tsumagoiensis gen. nov., sp. nov., Dictyobacter kobayashii sp. nov., D. alpinus sp. nov., and D. joshuensis sp. nov. and description of Dictyobacteraceae fam. nov. within the order Ktedonobacterales isolated from Tengu-no-mugimeshi.</title>
        <authorList>
            <person name="Wang C.M."/>
            <person name="Zheng Y."/>
            <person name="Sakai Y."/>
            <person name="Toyoda A."/>
            <person name="Minakuchi Y."/>
            <person name="Abe K."/>
            <person name="Yokota A."/>
            <person name="Yabe S."/>
        </authorList>
    </citation>
    <scope>NUCLEOTIDE SEQUENCE [LARGE SCALE GENOMIC DNA]</scope>
    <source>
        <strain evidence="3">Uno3</strain>
    </source>
</reference>
<dbReference type="RefSeq" id="WP_126578354.1">
    <property type="nucleotide sequence ID" value="NZ_BIFR01000001.1"/>
</dbReference>
<keyword evidence="3" id="KW-1185">Reference proteome</keyword>
<sequence length="295" mass="33582">MAMMSKRPGTGLRRVWRVPATSARWYWLAASIALYGALYIWYSYALRTQDYPGPLNDPLRLFGIIAFGLVLGTGSYTLRRRFVRALPGKVQNWLWMHIWLGISTILIAFLHDNYAYITHDYCQNLNCLTDTYWAPSALYSLVFLVISGITGRLLDSWQTRLIAHEASSNGVGIVGALEARITELEYTIERLCAGKSATFKQFCQSALQSGQPLLKLTEAIHPIGVAERVDFQRSYEIIIQRSALVISLHKQRRARQIMKIWRTVHMVLASLAVVIISYHAIMELLANVWHIITPQ</sequence>
<protein>
    <submittedName>
        <fullName evidence="2">Uncharacterized protein</fullName>
    </submittedName>
</protein>
<feature type="transmembrane region" description="Helical" evidence="1">
    <location>
        <begin position="90"/>
        <end position="111"/>
    </location>
</feature>
<dbReference type="Proteomes" id="UP000287352">
    <property type="component" value="Unassembled WGS sequence"/>
</dbReference>
<gene>
    <name evidence="2" type="ORF">KTT_06390</name>
</gene>
<evidence type="ECO:0000313" key="3">
    <source>
        <dbReference type="Proteomes" id="UP000287352"/>
    </source>
</evidence>
<feature type="transmembrane region" description="Helical" evidence="1">
    <location>
        <begin position="260"/>
        <end position="281"/>
    </location>
</feature>
<comment type="caution">
    <text evidence="2">The sequence shown here is derived from an EMBL/GenBank/DDBJ whole genome shotgun (WGS) entry which is preliminary data.</text>
</comment>
<dbReference type="OrthoDB" id="149390at2"/>
<evidence type="ECO:0000313" key="2">
    <source>
        <dbReference type="EMBL" id="GCE10780.1"/>
    </source>
</evidence>
<keyword evidence="1" id="KW-1133">Transmembrane helix</keyword>
<feature type="transmembrane region" description="Helical" evidence="1">
    <location>
        <begin position="61"/>
        <end position="78"/>
    </location>
</feature>